<feature type="transmembrane region" description="Helical" evidence="1">
    <location>
        <begin position="140"/>
        <end position="165"/>
    </location>
</feature>
<keyword evidence="1" id="KW-0812">Transmembrane</keyword>
<feature type="transmembrane region" description="Helical" evidence="1">
    <location>
        <begin position="34"/>
        <end position="55"/>
    </location>
</feature>
<dbReference type="Proteomes" id="UP001596470">
    <property type="component" value="Unassembled WGS sequence"/>
</dbReference>
<keyword evidence="1" id="KW-0472">Membrane</keyword>
<keyword evidence="1" id="KW-1133">Transmembrane helix</keyword>
<sequence>MSDAAQGQVYTEYIAAQLAGEHGRRVSLQARSQWLVSAAAVLLTLMTGVVLFAPLEVEGGAPGWLRAGYLVSLAALVVAAAAGIWAGRAYRYEVAAEATLSAMLREHWGDHPVDAGNLVGRLQVAELISLRHGNNLMARWVLAGQVAQLVFLALFTACAVLDAALAR</sequence>
<feature type="transmembrane region" description="Helical" evidence="1">
    <location>
        <begin position="67"/>
        <end position="86"/>
    </location>
</feature>
<evidence type="ECO:0000313" key="3">
    <source>
        <dbReference type="Proteomes" id="UP001596470"/>
    </source>
</evidence>
<organism evidence="2 3">
    <name type="scientific">Glycomyces mayteni</name>
    <dbReference type="NCBI Taxonomy" id="543887"/>
    <lineage>
        <taxon>Bacteria</taxon>
        <taxon>Bacillati</taxon>
        <taxon>Actinomycetota</taxon>
        <taxon>Actinomycetes</taxon>
        <taxon>Glycomycetales</taxon>
        <taxon>Glycomycetaceae</taxon>
        <taxon>Glycomyces</taxon>
    </lineage>
</organism>
<name>A0ABW2DFB5_9ACTN</name>
<dbReference type="EMBL" id="JBHSYS010000005">
    <property type="protein sequence ID" value="MFC6959916.1"/>
    <property type="molecule type" value="Genomic_DNA"/>
</dbReference>
<accession>A0ABW2DFB5</accession>
<proteinExistence type="predicted"/>
<keyword evidence="3" id="KW-1185">Reference proteome</keyword>
<dbReference type="RefSeq" id="WP_382356561.1">
    <property type="nucleotide sequence ID" value="NZ_JBHMBP010000005.1"/>
</dbReference>
<reference evidence="3" key="1">
    <citation type="journal article" date="2019" name="Int. J. Syst. Evol. Microbiol.">
        <title>The Global Catalogue of Microorganisms (GCM) 10K type strain sequencing project: providing services to taxonomists for standard genome sequencing and annotation.</title>
        <authorList>
            <consortium name="The Broad Institute Genomics Platform"/>
            <consortium name="The Broad Institute Genome Sequencing Center for Infectious Disease"/>
            <person name="Wu L."/>
            <person name="Ma J."/>
        </authorList>
    </citation>
    <scope>NUCLEOTIDE SEQUENCE [LARGE SCALE GENOMIC DNA]</scope>
    <source>
        <strain evidence="3">KACC 12634</strain>
    </source>
</reference>
<protein>
    <submittedName>
        <fullName evidence="2">Uncharacterized protein</fullName>
    </submittedName>
</protein>
<evidence type="ECO:0000313" key="2">
    <source>
        <dbReference type="EMBL" id="MFC6959916.1"/>
    </source>
</evidence>
<evidence type="ECO:0000256" key="1">
    <source>
        <dbReference type="SAM" id="Phobius"/>
    </source>
</evidence>
<comment type="caution">
    <text evidence="2">The sequence shown here is derived from an EMBL/GenBank/DDBJ whole genome shotgun (WGS) entry which is preliminary data.</text>
</comment>
<gene>
    <name evidence="2" type="ORF">ACFQS3_22220</name>
</gene>